<evidence type="ECO:0000256" key="3">
    <source>
        <dbReference type="ARBA" id="ARBA00022692"/>
    </source>
</evidence>
<dbReference type="eggNOG" id="ENOG502S05P">
    <property type="taxonomic scope" value="Eukaryota"/>
</dbReference>
<keyword evidence="8" id="KW-1185">Reference proteome</keyword>
<keyword evidence="4 6" id="KW-1133">Transmembrane helix</keyword>
<dbReference type="OrthoDB" id="73465at2759"/>
<reference evidence="7 8" key="1">
    <citation type="journal article" date="2015" name="Sci. Rep.">
        <title>The genome of Leishmania panamensis: insights into genomics of the L. (Viannia) subgenus.</title>
        <authorList>
            <person name="Llanes A."/>
            <person name="Restrepo C.M."/>
            <person name="Vecchio G.D."/>
            <person name="Anguizola F.J."/>
            <person name="Lleonart R."/>
        </authorList>
    </citation>
    <scope>NUCLEOTIDE SEQUENCE [LARGE SCALE GENOMIC DNA]</scope>
    <source>
        <strain evidence="7 8">MHOM/PA/94/PSC-1</strain>
    </source>
</reference>
<gene>
    <name evidence="7" type="ORF">LPMP_292150</name>
</gene>
<dbReference type="EMBL" id="CP009398">
    <property type="protein sequence ID" value="AIO00162.1"/>
    <property type="molecule type" value="Genomic_DNA"/>
</dbReference>
<evidence type="ECO:0000256" key="6">
    <source>
        <dbReference type="SAM" id="Phobius"/>
    </source>
</evidence>
<evidence type="ECO:0000256" key="1">
    <source>
        <dbReference type="ARBA" id="ARBA00004127"/>
    </source>
</evidence>
<evidence type="ECO:0000256" key="5">
    <source>
        <dbReference type="ARBA" id="ARBA00023136"/>
    </source>
</evidence>
<organism evidence="7 8">
    <name type="scientific">Leishmania panamensis</name>
    <dbReference type="NCBI Taxonomy" id="5679"/>
    <lineage>
        <taxon>Eukaryota</taxon>
        <taxon>Discoba</taxon>
        <taxon>Euglenozoa</taxon>
        <taxon>Kinetoplastea</taxon>
        <taxon>Metakinetoplastina</taxon>
        <taxon>Trypanosomatida</taxon>
        <taxon>Trypanosomatidae</taxon>
        <taxon>Leishmaniinae</taxon>
        <taxon>Leishmania</taxon>
        <taxon>Leishmania guyanensis species complex</taxon>
    </lineage>
</organism>
<feature type="transmembrane region" description="Helical" evidence="6">
    <location>
        <begin position="271"/>
        <end position="294"/>
    </location>
</feature>
<sequence length="297" mass="31535">MVDCSSDRQYLARCAYGDSEKSIEVHGAKMETFNVDIRKNGAMRNRAMVLSSLTGLCAAAGVAAVAVGAPQILVGLQSVRCLPCMILCTVAGGVCLAYVSTSSFSFERTIYDLELQREMWEIDNHLSGELQEMLAIYKGQGLTEEEALIVTRIFARQKTVFANLMMVEELGYSRLEPPTTSEAAMNVGGPAIMGFMIGVATPLLCLAGALRAFSCGQGDSVGSNCRGAVAGSSVLATRTKLLGAGIFCTCNAVLSYVQTEVFFGAYAHMPALIHTTVSNAIGIGSVFGLCYLAARWA</sequence>
<protein>
    <recommendedName>
        <fullName evidence="9">VIT family protein</fullName>
    </recommendedName>
</protein>
<keyword evidence="5 6" id="KW-0472">Membrane</keyword>
<dbReference type="VEuPathDB" id="TriTrypDB:LPMP_292150"/>
<dbReference type="InterPro" id="IPR008217">
    <property type="entry name" value="Ccc1_fam"/>
</dbReference>
<dbReference type="GO" id="GO:0005384">
    <property type="term" value="F:manganese ion transmembrane transporter activity"/>
    <property type="evidence" value="ECO:0007669"/>
    <property type="project" value="InterPro"/>
</dbReference>
<dbReference type="Pfam" id="PF01988">
    <property type="entry name" value="VIT1"/>
    <property type="match status" value="1"/>
</dbReference>
<feature type="transmembrane region" description="Helical" evidence="6">
    <location>
        <begin position="47"/>
        <end position="69"/>
    </location>
</feature>
<comment type="subcellular location">
    <subcellularLocation>
        <location evidence="1">Endomembrane system</location>
        <topology evidence="1">Multi-pass membrane protein</topology>
    </subcellularLocation>
</comment>
<dbReference type="GeneID" id="22576978"/>
<feature type="transmembrane region" description="Helical" evidence="6">
    <location>
        <begin position="75"/>
        <end position="99"/>
    </location>
</feature>
<dbReference type="Proteomes" id="UP000063063">
    <property type="component" value="Chromosome 29"/>
</dbReference>
<evidence type="ECO:0000313" key="7">
    <source>
        <dbReference type="EMBL" id="AIO00162.1"/>
    </source>
</evidence>
<dbReference type="GO" id="GO:0012505">
    <property type="term" value="C:endomembrane system"/>
    <property type="evidence" value="ECO:0007669"/>
    <property type="project" value="UniProtKB-SubCell"/>
</dbReference>
<evidence type="ECO:0000313" key="8">
    <source>
        <dbReference type="Proteomes" id="UP000063063"/>
    </source>
</evidence>
<name>A0A088SEH6_LEIPA</name>
<evidence type="ECO:0008006" key="9">
    <source>
        <dbReference type="Google" id="ProtNLM"/>
    </source>
</evidence>
<keyword evidence="3 6" id="KW-0812">Transmembrane</keyword>
<dbReference type="RefSeq" id="XP_010700819.1">
    <property type="nucleotide sequence ID" value="XM_010702517.1"/>
</dbReference>
<accession>A0A088SEH6</accession>
<dbReference type="VEuPathDB" id="TriTrypDB:LPAL13_290023600"/>
<proteinExistence type="inferred from homology"/>
<dbReference type="GO" id="GO:0030026">
    <property type="term" value="P:intracellular manganese ion homeostasis"/>
    <property type="evidence" value="ECO:0007669"/>
    <property type="project" value="InterPro"/>
</dbReference>
<evidence type="ECO:0000256" key="2">
    <source>
        <dbReference type="ARBA" id="ARBA00007049"/>
    </source>
</evidence>
<evidence type="ECO:0000256" key="4">
    <source>
        <dbReference type="ARBA" id="ARBA00022989"/>
    </source>
</evidence>
<dbReference type="AlphaFoldDB" id="A0A088SEH6"/>
<dbReference type="KEGG" id="lpan:LPMP_292150"/>
<comment type="similarity">
    <text evidence="2">Belongs to the CCC1 family.</text>
</comment>